<sequence>MNLLLWKFEFNLIYLTVLFTPLNGLFFGSGSGCQCCPLPPPCPVQPVCVPVYTPCVEYVNYVDYYPSQDCCSSCEIPCRVKRIVLKKRQKRQSALKELPDEKFFRGIESDKSGNPKCNSERLRKIIKMSVGIETSVTKRNIQLLAEKHYHHKYNVVCSSEGDFSYITSTNEYCQENVNGKTCYVFRHFNRTDSNQ</sequence>
<name>A0AC34Q5Q9_9BILA</name>
<proteinExistence type="predicted"/>
<evidence type="ECO:0000313" key="1">
    <source>
        <dbReference type="Proteomes" id="UP000887576"/>
    </source>
</evidence>
<organism evidence="1 2">
    <name type="scientific">Panagrolaimus sp. JU765</name>
    <dbReference type="NCBI Taxonomy" id="591449"/>
    <lineage>
        <taxon>Eukaryota</taxon>
        <taxon>Metazoa</taxon>
        <taxon>Ecdysozoa</taxon>
        <taxon>Nematoda</taxon>
        <taxon>Chromadorea</taxon>
        <taxon>Rhabditida</taxon>
        <taxon>Tylenchina</taxon>
        <taxon>Panagrolaimomorpha</taxon>
        <taxon>Panagrolaimoidea</taxon>
        <taxon>Panagrolaimidae</taxon>
        <taxon>Panagrolaimus</taxon>
    </lineage>
</organism>
<accession>A0AC34Q5Q9</accession>
<dbReference type="Proteomes" id="UP000887576">
    <property type="component" value="Unplaced"/>
</dbReference>
<evidence type="ECO:0000313" key="2">
    <source>
        <dbReference type="WBParaSite" id="JU765_v2.g13153.t1"/>
    </source>
</evidence>
<protein>
    <submittedName>
        <fullName evidence="2">Ground-like domain-containing protein</fullName>
    </submittedName>
</protein>
<dbReference type="WBParaSite" id="JU765_v2.g13153.t1">
    <property type="protein sequence ID" value="JU765_v2.g13153.t1"/>
    <property type="gene ID" value="JU765_v2.g13153"/>
</dbReference>
<reference evidence="2" key="1">
    <citation type="submission" date="2022-11" db="UniProtKB">
        <authorList>
            <consortium name="WormBaseParasite"/>
        </authorList>
    </citation>
    <scope>IDENTIFICATION</scope>
</reference>